<dbReference type="Pfam" id="PF13778">
    <property type="entry name" value="DUF4174"/>
    <property type="match status" value="1"/>
</dbReference>
<organism evidence="3 4">
    <name type="scientific">Sungkyunkwania multivorans</name>
    <dbReference type="NCBI Taxonomy" id="1173618"/>
    <lineage>
        <taxon>Bacteria</taxon>
        <taxon>Pseudomonadati</taxon>
        <taxon>Bacteroidota</taxon>
        <taxon>Flavobacteriia</taxon>
        <taxon>Flavobacteriales</taxon>
        <taxon>Flavobacteriaceae</taxon>
        <taxon>Sungkyunkwania</taxon>
    </lineage>
</organism>
<sequence>MKTTLTFIGIVIFTNVFGQNLKEHQWKNRVLIIQAVSESSVRYKEQLKEFDGSEKALKERKIVLYEIVGDRIRFTDYQNEKPRRSWEVADTSNLKGFDSDDQFNIRLIGLDGGTKLKKTEPLKKNELFQLIDTMPMRMRELKNKQ</sequence>
<name>A0ABW3CV76_9FLAO</name>
<keyword evidence="1" id="KW-0732">Signal</keyword>
<proteinExistence type="predicted"/>
<accession>A0ABW3CV76</accession>
<dbReference type="Proteomes" id="UP001596978">
    <property type="component" value="Unassembled WGS sequence"/>
</dbReference>
<evidence type="ECO:0000313" key="4">
    <source>
        <dbReference type="Proteomes" id="UP001596978"/>
    </source>
</evidence>
<dbReference type="EMBL" id="JBHTJH010000004">
    <property type="protein sequence ID" value="MFD0861548.1"/>
    <property type="molecule type" value="Genomic_DNA"/>
</dbReference>
<evidence type="ECO:0000256" key="1">
    <source>
        <dbReference type="ARBA" id="ARBA00022729"/>
    </source>
</evidence>
<evidence type="ECO:0000313" key="3">
    <source>
        <dbReference type="EMBL" id="MFD0861548.1"/>
    </source>
</evidence>
<reference evidence="4" key="1">
    <citation type="journal article" date="2019" name="Int. J. Syst. Evol. Microbiol.">
        <title>The Global Catalogue of Microorganisms (GCM) 10K type strain sequencing project: providing services to taxonomists for standard genome sequencing and annotation.</title>
        <authorList>
            <consortium name="The Broad Institute Genomics Platform"/>
            <consortium name="The Broad Institute Genome Sequencing Center for Infectious Disease"/>
            <person name="Wu L."/>
            <person name="Ma J."/>
        </authorList>
    </citation>
    <scope>NUCLEOTIDE SEQUENCE [LARGE SCALE GENOMIC DNA]</scope>
    <source>
        <strain evidence="4">CCUG 62952</strain>
    </source>
</reference>
<dbReference type="RefSeq" id="WP_386404771.1">
    <property type="nucleotide sequence ID" value="NZ_JBHTJH010000004.1"/>
</dbReference>
<dbReference type="InterPro" id="IPR025232">
    <property type="entry name" value="DUF4174"/>
</dbReference>
<keyword evidence="4" id="KW-1185">Reference proteome</keyword>
<evidence type="ECO:0000259" key="2">
    <source>
        <dbReference type="Pfam" id="PF13778"/>
    </source>
</evidence>
<protein>
    <submittedName>
        <fullName evidence="3">DUF4174 domain-containing protein</fullName>
    </submittedName>
</protein>
<comment type="caution">
    <text evidence="3">The sequence shown here is derived from an EMBL/GenBank/DDBJ whole genome shotgun (WGS) entry which is preliminary data.</text>
</comment>
<gene>
    <name evidence="3" type="ORF">ACFQ1M_04970</name>
</gene>
<feature type="domain" description="DUF4174" evidence="2">
    <location>
        <begin position="21"/>
        <end position="140"/>
    </location>
</feature>